<feature type="signal peptide" evidence="2">
    <location>
        <begin position="1"/>
        <end position="24"/>
    </location>
</feature>
<dbReference type="AlphaFoldDB" id="A0A096CVZ6"/>
<proteinExistence type="predicted"/>
<name>A0A096CVZ6_9BACT</name>
<evidence type="ECO:0000256" key="1">
    <source>
        <dbReference type="SAM" id="MobiDB-lite"/>
    </source>
</evidence>
<dbReference type="InterPro" id="IPR036737">
    <property type="entry name" value="OmpA-like_sf"/>
</dbReference>
<feature type="chain" id="PRO_5001918850" description="OmpA-like domain-containing protein" evidence="2">
    <location>
        <begin position="25"/>
        <end position="828"/>
    </location>
</feature>
<accession>A0A096CVZ6</accession>
<reference evidence="3 4" key="1">
    <citation type="submission" date="2014-07" db="EMBL/GenBank/DDBJ databases">
        <authorList>
            <person name="McCorrison J."/>
            <person name="Sanka R."/>
            <person name="Torralba M."/>
            <person name="Gillis M."/>
            <person name="Haft D.H."/>
            <person name="Methe B."/>
            <person name="Sutton G."/>
            <person name="Nelson K.E."/>
        </authorList>
    </citation>
    <scope>NUCLEOTIDE SEQUENCE [LARGE SCALE GENOMIC DNA]</scope>
    <source>
        <strain evidence="3 4">DNF00882</strain>
    </source>
</reference>
<dbReference type="RefSeq" id="WP_036883054.1">
    <property type="nucleotide sequence ID" value="NZ_JRNR01000041.1"/>
</dbReference>
<dbReference type="EMBL" id="JRNR01000041">
    <property type="protein sequence ID" value="KGF49454.1"/>
    <property type="molecule type" value="Genomic_DNA"/>
</dbReference>
<gene>
    <name evidence="3" type="ORF">HMPREF0654_05090</name>
</gene>
<dbReference type="Proteomes" id="UP000029538">
    <property type="component" value="Unassembled WGS sequence"/>
</dbReference>
<evidence type="ECO:0000256" key="2">
    <source>
        <dbReference type="SAM" id="SignalP"/>
    </source>
</evidence>
<evidence type="ECO:0008006" key="5">
    <source>
        <dbReference type="Google" id="ProtNLM"/>
    </source>
</evidence>
<evidence type="ECO:0000313" key="3">
    <source>
        <dbReference type="EMBL" id="KGF49454.1"/>
    </source>
</evidence>
<feature type="region of interest" description="Disordered" evidence="1">
    <location>
        <begin position="794"/>
        <end position="828"/>
    </location>
</feature>
<sequence length="828" mass="95090">MNIKTKRCLILFAILLSVIGKANAQVLHITGNIYKNMKSAEGGYSKVPLSVPVYIFDNRNEANKQADSFRKKSKDISQEVTIRSNATVNSDYEGHFEADISAKGAIMVINEGEVKVVNISSKLQYDIVFASREKTILLKGTTVFGKRNGLDIVEMKPIDDGPNLHWDVTVKLPEWYTKEHSRLIFQPMVINCEEEDTIQYLEPLVYEGKKYHNNQIRRKSFDYNRNDSLHNYFIENNPTTTDEFTFHWEVTYPKPNPNKSYKWGSVLRLEDYTHIYFEDKSKNGTCNTRKPWKLLDVSMAMKEIKLTPDYYEQARAQLREVPRDLQLTFNVGSAELTPDASNQLNLEQLVRELKSYGRALMNFTVQGTSSPEGNAVFNTKLANARANKALQIIGSQISSAGLEVKEPLVYTWFDVADSLQARGLEEEANTLRNYAFNNNASGIKEMQANSAVQEIMQNQRLMRCTYTLRQNKVLEPQEALWTYYNDRDYQKGGKSVFSNGDYYNLFTQIKDSTELRKLTYRAWEEIKVRRTAAYSPFAAYIANRVACYAIQTDSVDLSILAPFVDMKAGLEVTRPISFDNNYRYMVNRKEIVANQAIMLFKSMKLGEAYHLASKLPDTNEFKEIKMFIDLETLFFKQGKTPDEERRAKEALSYVLNSNPENYAILNFELAPELGKTYEELEPLIDALPDNSAKKWYMKGIIEAGKPEMSDDEFMELTGKYGPDVALRMSDTSNPAHLAYFQHSFDMNPQYKGYFNSDANLPDDIRKRNPYDEKKADQYRQKFIDLMVLAGKMEAPKNEESGAEANNNNTFEEENSTEMTKNATKEVEK</sequence>
<evidence type="ECO:0000313" key="4">
    <source>
        <dbReference type="Proteomes" id="UP000029538"/>
    </source>
</evidence>
<keyword evidence="2" id="KW-0732">Signal</keyword>
<dbReference type="SUPFAM" id="SSF103088">
    <property type="entry name" value="OmpA-like"/>
    <property type="match status" value="1"/>
</dbReference>
<organism evidence="3 4">
    <name type="scientific">Prevotella disiens DNF00882</name>
    <dbReference type="NCBI Taxonomy" id="1401075"/>
    <lineage>
        <taxon>Bacteria</taxon>
        <taxon>Pseudomonadati</taxon>
        <taxon>Bacteroidota</taxon>
        <taxon>Bacteroidia</taxon>
        <taxon>Bacteroidales</taxon>
        <taxon>Prevotellaceae</taxon>
        <taxon>Prevotella</taxon>
    </lineage>
</organism>
<protein>
    <recommendedName>
        <fullName evidence="5">OmpA-like domain-containing protein</fullName>
    </recommendedName>
</protein>
<dbReference type="Gene3D" id="3.30.1330.60">
    <property type="entry name" value="OmpA-like domain"/>
    <property type="match status" value="1"/>
</dbReference>
<comment type="caution">
    <text evidence="3">The sequence shown here is derived from an EMBL/GenBank/DDBJ whole genome shotgun (WGS) entry which is preliminary data.</text>
</comment>